<feature type="domain" description="Methyltransferase type 11" evidence="1">
    <location>
        <begin position="51"/>
        <end position="145"/>
    </location>
</feature>
<organism evidence="2 3">
    <name type="scientific">Veillonella criceti</name>
    <dbReference type="NCBI Taxonomy" id="103891"/>
    <lineage>
        <taxon>Bacteria</taxon>
        <taxon>Bacillati</taxon>
        <taxon>Bacillota</taxon>
        <taxon>Negativicutes</taxon>
        <taxon>Veillonellales</taxon>
        <taxon>Veillonellaceae</taxon>
        <taxon>Veillonella</taxon>
    </lineage>
</organism>
<dbReference type="InterPro" id="IPR013216">
    <property type="entry name" value="Methyltransf_11"/>
</dbReference>
<dbReference type="CDD" id="cd02440">
    <property type="entry name" value="AdoMet_MTases"/>
    <property type="match status" value="1"/>
</dbReference>
<dbReference type="Pfam" id="PF08241">
    <property type="entry name" value="Methyltransf_11"/>
    <property type="match status" value="1"/>
</dbReference>
<dbReference type="SUPFAM" id="SSF53335">
    <property type="entry name" value="S-adenosyl-L-methionine-dependent methyltransferases"/>
    <property type="match status" value="1"/>
</dbReference>
<evidence type="ECO:0000313" key="2">
    <source>
        <dbReference type="EMBL" id="SUP43162.1"/>
    </source>
</evidence>
<dbReference type="PANTHER" id="PTHR43591:SF24">
    <property type="entry name" value="2-METHOXY-6-POLYPRENYL-1,4-BENZOQUINOL METHYLASE, MITOCHONDRIAL"/>
    <property type="match status" value="1"/>
</dbReference>
<dbReference type="Gene3D" id="3.40.50.150">
    <property type="entry name" value="Vaccinia Virus protein VP39"/>
    <property type="match status" value="1"/>
</dbReference>
<evidence type="ECO:0000259" key="1">
    <source>
        <dbReference type="Pfam" id="PF08241"/>
    </source>
</evidence>
<proteinExistence type="predicted"/>
<dbReference type="InterPro" id="IPR029063">
    <property type="entry name" value="SAM-dependent_MTases_sf"/>
</dbReference>
<reference evidence="2 3" key="1">
    <citation type="submission" date="2018-06" db="EMBL/GenBank/DDBJ databases">
        <authorList>
            <consortium name="Pathogen Informatics"/>
            <person name="Doyle S."/>
        </authorList>
    </citation>
    <scope>NUCLEOTIDE SEQUENCE [LARGE SCALE GENOMIC DNA]</scope>
    <source>
        <strain evidence="2 3">NCTC12020</strain>
    </source>
</reference>
<keyword evidence="3" id="KW-1185">Reference proteome</keyword>
<evidence type="ECO:0000313" key="3">
    <source>
        <dbReference type="Proteomes" id="UP000255367"/>
    </source>
</evidence>
<dbReference type="EMBL" id="UHIO01000001">
    <property type="protein sequence ID" value="SUP43162.1"/>
    <property type="molecule type" value="Genomic_DNA"/>
</dbReference>
<protein>
    <submittedName>
        <fullName evidence="2">Rebeccamycin O-methyltransferase</fullName>
        <ecNumber evidence="2">2.1.1.-</ecNumber>
    </submittedName>
</protein>
<accession>A0A380NMA6</accession>
<dbReference type="GO" id="GO:0008757">
    <property type="term" value="F:S-adenosylmethionine-dependent methyltransferase activity"/>
    <property type="evidence" value="ECO:0007669"/>
    <property type="project" value="InterPro"/>
</dbReference>
<dbReference type="Proteomes" id="UP000255367">
    <property type="component" value="Unassembled WGS sequence"/>
</dbReference>
<dbReference type="GO" id="GO:0032259">
    <property type="term" value="P:methylation"/>
    <property type="evidence" value="ECO:0007669"/>
    <property type="project" value="UniProtKB-KW"/>
</dbReference>
<keyword evidence="2" id="KW-0808">Transferase</keyword>
<dbReference type="EC" id="2.1.1.-" evidence="2"/>
<dbReference type="PANTHER" id="PTHR43591">
    <property type="entry name" value="METHYLTRANSFERASE"/>
    <property type="match status" value="1"/>
</dbReference>
<keyword evidence="2" id="KW-0489">Methyltransferase</keyword>
<gene>
    <name evidence="2" type="primary">rebM</name>
    <name evidence="2" type="ORF">NCTC12020_01086</name>
</gene>
<dbReference type="AlphaFoldDB" id="A0A380NMA6"/>
<sequence length="235" mass="26859">MNISERIESYWDTRSDAFNKLRLQELKSPNAIAWHSLLAKHVPLNLPLRILDVGTGTGFFTFLLCRHGHTVTGIDMSQQMVQHARCNAANFHSTATFEKMDATNLTFENETFDAVLSRNLTWTLPDPKAAYTEWLRVLKPNGVILNFDSDYGKTHFTRNEGRVHAQIDTTLLDECTAIKDSLAISQETRPAWDISIFKELGAKDVSVIDDVRQDVQKDDTLQYEEIKIFMIRVVK</sequence>
<name>A0A380NMA6_9FIRM</name>
<dbReference type="RefSeq" id="WP_115310268.1">
    <property type="nucleotide sequence ID" value="NZ_UHIO01000001.1"/>
</dbReference>
<dbReference type="OrthoDB" id="5522265at2"/>